<evidence type="ECO:0000313" key="4">
    <source>
        <dbReference type="EMBL" id="SDE32007.1"/>
    </source>
</evidence>
<evidence type="ECO:0000256" key="1">
    <source>
        <dbReference type="SAM" id="MobiDB-lite"/>
    </source>
</evidence>
<dbReference type="PANTHER" id="PTHR38658">
    <property type="entry name" value="OXPP CYCLE PROTEIN OPCA-RELATED"/>
    <property type="match status" value="1"/>
</dbReference>
<proteinExistence type="predicted"/>
<organism evidence="4 6">
    <name type="scientific">Actinobaculum suis</name>
    <dbReference type="NCBI Taxonomy" id="1657"/>
    <lineage>
        <taxon>Bacteria</taxon>
        <taxon>Bacillati</taxon>
        <taxon>Actinomycetota</taxon>
        <taxon>Actinomycetes</taxon>
        <taxon>Actinomycetales</taxon>
        <taxon>Actinomycetaceae</taxon>
        <taxon>Actinobaculum</taxon>
    </lineage>
</organism>
<dbReference type="Proteomes" id="UP000182744">
    <property type="component" value="Unassembled WGS sequence"/>
</dbReference>
<feature type="domain" description="Glucose-6-phosphate dehydrogenase assembly protein OpcA N-terminal" evidence="2">
    <location>
        <begin position="118"/>
        <end position="207"/>
    </location>
</feature>
<dbReference type="Proteomes" id="UP000269974">
    <property type="component" value="Unassembled WGS sequence"/>
</dbReference>
<evidence type="ECO:0000259" key="2">
    <source>
        <dbReference type="Pfam" id="PF10128"/>
    </source>
</evidence>
<evidence type="ECO:0000313" key="6">
    <source>
        <dbReference type="Proteomes" id="UP000182744"/>
    </source>
</evidence>
<reference evidence="4" key="1">
    <citation type="submission" date="2016-10" db="EMBL/GenBank/DDBJ databases">
        <authorList>
            <person name="de Groot N.N."/>
        </authorList>
    </citation>
    <scope>NUCLEOTIDE SEQUENCE [LARGE SCALE GENOMIC DNA]</scope>
    <source>
        <strain evidence="4">DSM 20639</strain>
    </source>
</reference>
<keyword evidence="6" id="KW-1185">Reference proteome</keyword>
<dbReference type="AlphaFoldDB" id="A0A1G7BY65"/>
<dbReference type="EMBL" id="UYIO01000001">
    <property type="protein sequence ID" value="VDG76487.1"/>
    <property type="molecule type" value="Genomic_DNA"/>
</dbReference>
<name>A0A1G7BY65_9ACTO</name>
<feature type="region of interest" description="Disordered" evidence="1">
    <location>
        <begin position="76"/>
        <end position="130"/>
    </location>
</feature>
<feature type="compositionally biased region" description="Low complexity" evidence="1">
    <location>
        <begin position="76"/>
        <end position="114"/>
    </location>
</feature>
<sequence length="363" mass="37653">MISHMTDTTSARVGLEIDELRGTAGSGALGRVLTLIIVARTEGGVRDALSAAAGASRAHPSRVIVVLNPQENAAPAAGTAAPAAGGSAAGTDATGAGTPGTTAPGTTGSGAAAANDPAGSESRLDAEIRTGSEAGASEIVILRPRGAASENMETLITPLLLPDTPIVAWWIQDSPACPARTDVGRMAQRRITTSRTVDDPIGLLRALGEGYEPGDTDLAWPGVTLWRNHIAAMLDEFVDREIASCRVAGNLSNASTQLMAAWLRLLTGKRVHLVSERGTALNAVAISFTDGQEMSLQRSPGTDYAVMHRPGRHDQAVSLPRRSIEAMLIEDLRDLNPDPAYAKVLTEGLVLLHAEDETAAAAS</sequence>
<dbReference type="InterPro" id="IPR046802">
    <property type="entry name" value="OpcA_G6PD_C"/>
</dbReference>
<protein>
    <submittedName>
        <fullName evidence="5">Glucose-6-P dehydrogenase subunit</fullName>
    </submittedName>
    <submittedName>
        <fullName evidence="4">Glucose-6-phosphate dehydrogenase assembly protein OpcA</fullName>
    </submittedName>
</protein>
<dbReference type="EMBL" id="FNAU01000006">
    <property type="protein sequence ID" value="SDE32007.1"/>
    <property type="molecule type" value="Genomic_DNA"/>
</dbReference>
<reference evidence="5 7" key="3">
    <citation type="submission" date="2018-11" db="EMBL/GenBank/DDBJ databases">
        <authorList>
            <consortium name="Pathogen Informatics"/>
        </authorList>
    </citation>
    <scope>NUCLEOTIDE SEQUENCE [LARGE SCALE GENOMIC DNA]</scope>
    <source>
        <strain evidence="5 7">NCTC10327</strain>
    </source>
</reference>
<accession>A0A1G7BY65</accession>
<reference evidence="6" key="2">
    <citation type="submission" date="2016-10" db="EMBL/GenBank/DDBJ databases">
        <authorList>
            <person name="Varghese N."/>
        </authorList>
    </citation>
    <scope>NUCLEOTIDE SEQUENCE [LARGE SCALE GENOMIC DNA]</scope>
    <source>
        <strain evidence="6">DSM 20639</strain>
    </source>
</reference>
<feature type="domain" description="Glucose-6-phosphate dehydrogenase assembly protein OpcA C-terminal" evidence="3">
    <location>
        <begin position="213"/>
        <end position="345"/>
    </location>
</feature>
<dbReference type="Pfam" id="PF20171">
    <property type="entry name" value="OpcA_G6PD_C"/>
    <property type="match status" value="1"/>
</dbReference>
<dbReference type="InterPro" id="IPR046801">
    <property type="entry name" value="OpcA_G6PD_N"/>
</dbReference>
<evidence type="ECO:0000259" key="3">
    <source>
        <dbReference type="Pfam" id="PF20171"/>
    </source>
</evidence>
<dbReference type="Pfam" id="PF10128">
    <property type="entry name" value="OpcA_G6PD_assem"/>
    <property type="match status" value="1"/>
</dbReference>
<dbReference type="InterPro" id="IPR004555">
    <property type="entry name" value="G6PDH_assembly_OpcA"/>
</dbReference>
<evidence type="ECO:0000313" key="7">
    <source>
        <dbReference type="Proteomes" id="UP000269974"/>
    </source>
</evidence>
<dbReference type="PANTHER" id="PTHR38658:SF1">
    <property type="entry name" value="OXPP CYCLE PROTEIN OPCA-RELATED"/>
    <property type="match status" value="1"/>
</dbReference>
<evidence type="ECO:0000313" key="5">
    <source>
        <dbReference type="EMBL" id="VDG76487.1"/>
    </source>
</evidence>
<gene>
    <name evidence="5" type="ORF">NCTC10327_01124</name>
    <name evidence="4" type="ORF">SAMN05421878_10633</name>
</gene>